<reference evidence="1" key="1">
    <citation type="journal article" date="2018" name="Nat. Genet.">
        <title>Extensive intraspecific gene order and gene structural variations between Mo17 and other maize genomes.</title>
        <authorList>
            <person name="Sun S."/>
            <person name="Zhou Y."/>
            <person name="Chen J."/>
            <person name="Shi J."/>
            <person name="Zhao H."/>
            <person name="Zhao H."/>
            <person name="Song W."/>
            <person name="Zhang M."/>
            <person name="Cui Y."/>
            <person name="Dong X."/>
            <person name="Liu H."/>
            <person name="Ma X."/>
            <person name="Jiao Y."/>
            <person name="Wang B."/>
            <person name="Wei X."/>
            <person name="Stein J.C."/>
            <person name="Glaubitz J.C."/>
            <person name="Lu F."/>
            <person name="Yu G."/>
            <person name="Liang C."/>
            <person name="Fengler K."/>
            <person name="Li B."/>
            <person name="Rafalski A."/>
            <person name="Schnable P.S."/>
            <person name="Ware D.H."/>
            <person name="Buckler E.S."/>
            <person name="Lai J."/>
        </authorList>
    </citation>
    <scope>NUCLEOTIDE SEQUENCE [LARGE SCALE GENOMIC DNA]</scope>
    <source>
        <tissue evidence="1">Seedling</tissue>
    </source>
</reference>
<gene>
    <name evidence="1" type="ORF">Zm00014a_006880</name>
</gene>
<accession>A0A3L6FN93</accession>
<dbReference type="Proteomes" id="UP000251960">
    <property type="component" value="Chromosome 3"/>
</dbReference>
<protein>
    <submittedName>
        <fullName evidence="1">Uncharacterized protein</fullName>
    </submittedName>
</protein>
<organism evidence="1">
    <name type="scientific">Zea mays</name>
    <name type="common">Maize</name>
    <dbReference type="NCBI Taxonomy" id="4577"/>
    <lineage>
        <taxon>Eukaryota</taxon>
        <taxon>Viridiplantae</taxon>
        <taxon>Streptophyta</taxon>
        <taxon>Embryophyta</taxon>
        <taxon>Tracheophyta</taxon>
        <taxon>Spermatophyta</taxon>
        <taxon>Magnoliopsida</taxon>
        <taxon>Liliopsida</taxon>
        <taxon>Poales</taxon>
        <taxon>Poaceae</taxon>
        <taxon>PACMAD clade</taxon>
        <taxon>Panicoideae</taxon>
        <taxon>Andropogonodae</taxon>
        <taxon>Andropogoneae</taxon>
        <taxon>Tripsacinae</taxon>
        <taxon>Zea</taxon>
    </lineage>
</organism>
<evidence type="ECO:0000313" key="1">
    <source>
        <dbReference type="EMBL" id="PWZ34652.1"/>
    </source>
</evidence>
<comment type="caution">
    <text evidence="1">The sequence shown here is derived from an EMBL/GenBank/DDBJ whole genome shotgun (WGS) entry which is preliminary data.</text>
</comment>
<dbReference type="AlphaFoldDB" id="A0A3L6FN93"/>
<dbReference type="EMBL" id="NCVQ01000004">
    <property type="protein sequence ID" value="PWZ34652.1"/>
    <property type="molecule type" value="Genomic_DNA"/>
</dbReference>
<proteinExistence type="predicted"/>
<name>A0A3L6FN93_MAIZE</name>
<sequence length="138" mass="14669">MELRPGGLFFLAPGRSFLYACLGSRAQPAPLRVVPAPLRALCSPHGVRPSSSSAGAVPYRARPHGVSLSTLLSLSATPFLTSFSDQARPGRDLAEPRLCSHPARRRSSAKLSVVELLRLCSPVQRIPPCSVPSLAMDA</sequence>